<evidence type="ECO:0000313" key="6">
    <source>
        <dbReference type="Proteomes" id="UP000604083"/>
    </source>
</evidence>
<comment type="caution">
    <text evidence="5">The sequence shown here is derived from an EMBL/GenBank/DDBJ whole genome shotgun (WGS) entry which is preliminary data.</text>
</comment>
<keyword evidence="6" id="KW-1185">Reference proteome</keyword>
<dbReference type="InterPro" id="IPR040605">
    <property type="entry name" value="Glyco_hydro2_dom5"/>
</dbReference>
<reference evidence="5" key="1">
    <citation type="submission" date="2021-01" db="EMBL/GenBank/DDBJ databases">
        <title>Modified the classification status of verrucomicrobia.</title>
        <authorList>
            <person name="Feng X."/>
        </authorList>
    </citation>
    <scope>NUCLEOTIDE SEQUENCE</scope>
    <source>
        <strain evidence="5">KCTC 12986</strain>
    </source>
</reference>
<dbReference type="GO" id="GO:0016798">
    <property type="term" value="F:hydrolase activity, acting on glycosyl bonds"/>
    <property type="evidence" value="ECO:0007669"/>
    <property type="project" value="UniProtKB-KW"/>
</dbReference>
<dbReference type="PANTHER" id="PTHR42732:SF1">
    <property type="entry name" value="BETA-MANNOSIDASE"/>
    <property type="match status" value="1"/>
</dbReference>
<protein>
    <recommendedName>
        <fullName evidence="4">Glycoside hydrolase family 2 domain-containing protein</fullName>
    </recommendedName>
</protein>
<comment type="similarity">
    <text evidence="1">Belongs to the glycosyl hydrolase 2 family.</text>
</comment>
<evidence type="ECO:0000313" key="5">
    <source>
        <dbReference type="EMBL" id="MBK1835287.1"/>
    </source>
</evidence>
<gene>
    <name evidence="5" type="ORF">JIN78_14555</name>
</gene>
<evidence type="ECO:0000256" key="1">
    <source>
        <dbReference type="ARBA" id="ARBA00007401"/>
    </source>
</evidence>
<keyword evidence="3" id="KW-0326">Glycosidase</keyword>
<organism evidence="5 6">
    <name type="scientific">Roseibacillus ishigakijimensis</name>
    <dbReference type="NCBI Taxonomy" id="454146"/>
    <lineage>
        <taxon>Bacteria</taxon>
        <taxon>Pseudomonadati</taxon>
        <taxon>Verrucomicrobiota</taxon>
        <taxon>Verrucomicrobiia</taxon>
        <taxon>Verrucomicrobiales</taxon>
        <taxon>Verrucomicrobiaceae</taxon>
        <taxon>Roseibacillus</taxon>
    </lineage>
</organism>
<evidence type="ECO:0000256" key="3">
    <source>
        <dbReference type="ARBA" id="ARBA00023295"/>
    </source>
</evidence>
<dbReference type="Pfam" id="PF18565">
    <property type="entry name" value="Glyco_hydro2_C5"/>
    <property type="match status" value="1"/>
</dbReference>
<proteinExistence type="inferred from homology"/>
<dbReference type="AlphaFoldDB" id="A0A934RSU8"/>
<dbReference type="InterPro" id="IPR051913">
    <property type="entry name" value="GH2_Domain-Containing"/>
</dbReference>
<evidence type="ECO:0000256" key="2">
    <source>
        <dbReference type="ARBA" id="ARBA00022801"/>
    </source>
</evidence>
<name>A0A934RSU8_9BACT</name>
<keyword evidence="2" id="KW-0378">Hydrolase</keyword>
<accession>A0A934RSU8</accession>
<dbReference type="PANTHER" id="PTHR42732">
    <property type="entry name" value="BETA-GALACTOSIDASE"/>
    <property type="match status" value="1"/>
</dbReference>
<dbReference type="Gene3D" id="2.60.40.10">
    <property type="entry name" value="Immunoglobulins"/>
    <property type="match status" value="1"/>
</dbReference>
<sequence>MTADRTRVGRSFDDLAHIRVEVVDAHGVLVPKAAHEVTFEINGAGERVAVDSGSITSHEPFQADRRRAFQGKALLLVRGRGEGRNMEITARAAGLRPAVIELVVE</sequence>
<dbReference type="EMBL" id="JAENIO010000046">
    <property type="protein sequence ID" value="MBK1835287.1"/>
    <property type="molecule type" value="Genomic_DNA"/>
</dbReference>
<evidence type="ECO:0000259" key="4">
    <source>
        <dbReference type="Pfam" id="PF18565"/>
    </source>
</evidence>
<feature type="domain" description="Glycoside hydrolase family 2" evidence="4">
    <location>
        <begin position="1"/>
        <end position="100"/>
    </location>
</feature>
<dbReference type="InterPro" id="IPR013783">
    <property type="entry name" value="Ig-like_fold"/>
</dbReference>
<dbReference type="Proteomes" id="UP000604083">
    <property type="component" value="Unassembled WGS sequence"/>
</dbReference>